<comment type="caution">
    <text evidence="3">The sequence shown here is derived from an EMBL/GenBank/DDBJ whole genome shotgun (WGS) entry which is preliminary data.</text>
</comment>
<evidence type="ECO:0000256" key="1">
    <source>
        <dbReference type="SAM" id="MobiDB-lite"/>
    </source>
</evidence>
<sequence length="126" mass="13531">VIIPGAAGDKSSPTEVAPTPTLSTGSAAGASETGMRPFEARPVAVAPEGQSDYIQRRIQLDYQLSFEVILSKGDFATSTYYHGMSICKINEGGYSILAYESPNQYNPFDTLQEDLYASIDSEEPLG</sequence>
<organism evidence="3 4">
    <name type="scientific">Trichostrongylus colubriformis</name>
    <name type="common">Black scour worm</name>
    <dbReference type="NCBI Taxonomy" id="6319"/>
    <lineage>
        <taxon>Eukaryota</taxon>
        <taxon>Metazoa</taxon>
        <taxon>Ecdysozoa</taxon>
        <taxon>Nematoda</taxon>
        <taxon>Chromadorea</taxon>
        <taxon>Rhabditida</taxon>
        <taxon>Rhabditina</taxon>
        <taxon>Rhabditomorpha</taxon>
        <taxon>Strongyloidea</taxon>
        <taxon>Trichostrongylidae</taxon>
        <taxon>Trichostrongylus</taxon>
    </lineage>
</organism>
<proteinExistence type="predicted"/>
<keyword evidence="4" id="KW-1185">Reference proteome</keyword>
<dbReference type="Pfam" id="PF04155">
    <property type="entry name" value="Ground-like"/>
    <property type="match status" value="1"/>
</dbReference>
<protein>
    <recommendedName>
        <fullName evidence="2">Ground-like domain-containing protein</fullName>
    </recommendedName>
</protein>
<reference evidence="3 4" key="1">
    <citation type="submission" date="2019-10" db="EMBL/GenBank/DDBJ databases">
        <title>Assembly and Annotation for the nematode Trichostrongylus colubriformis.</title>
        <authorList>
            <person name="Martin J."/>
        </authorList>
    </citation>
    <scope>NUCLEOTIDE SEQUENCE [LARGE SCALE GENOMIC DNA]</scope>
    <source>
        <strain evidence="3">G859</strain>
        <tissue evidence="3">Whole worm</tissue>
    </source>
</reference>
<feature type="non-terminal residue" evidence="3">
    <location>
        <position position="1"/>
    </location>
</feature>
<dbReference type="AlphaFoldDB" id="A0AAN8FRZ3"/>
<accession>A0AAN8FRZ3</accession>
<feature type="non-terminal residue" evidence="3">
    <location>
        <position position="126"/>
    </location>
</feature>
<name>A0AAN8FRZ3_TRICO</name>
<evidence type="ECO:0000259" key="2">
    <source>
        <dbReference type="Pfam" id="PF04155"/>
    </source>
</evidence>
<dbReference type="InterPro" id="IPR007284">
    <property type="entry name" value="Ground-like_dom"/>
</dbReference>
<evidence type="ECO:0000313" key="4">
    <source>
        <dbReference type="Proteomes" id="UP001331761"/>
    </source>
</evidence>
<dbReference type="Proteomes" id="UP001331761">
    <property type="component" value="Unassembled WGS sequence"/>
</dbReference>
<feature type="region of interest" description="Disordered" evidence="1">
    <location>
        <begin position="1"/>
        <end position="40"/>
    </location>
</feature>
<evidence type="ECO:0000313" key="3">
    <source>
        <dbReference type="EMBL" id="KAK5984701.1"/>
    </source>
</evidence>
<dbReference type="EMBL" id="WIXE01002561">
    <property type="protein sequence ID" value="KAK5984701.1"/>
    <property type="molecule type" value="Genomic_DNA"/>
</dbReference>
<feature type="domain" description="Ground-like" evidence="2">
    <location>
        <begin position="52"/>
        <end position="99"/>
    </location>
</feature>
<gene>
    <name evidence="3" type="ORF">GCK32_004330</name>
</gene>